<feature type="region of interest" description="Disordered" evidence="1">
    <location>
        <begin position="327"/>
        <end position="351"/>
    </location>
</feature>
<gene>
    <name evidence="3" type="ORF">ASILVAE211_07930</name>
</gene>
<dbReference type="EMBL" id="JAESVB010000003">
    <property type="protein sequence ID" value="MCB8875106.1"/>
    <property type="molecule type" value="Genomic_DNA"/>
</dbReference>
<dbReference type="Pfam" id="PF08379">
    <property type="entry name" value="Bact_transglu_N"/>
    <property type="match status" value="1"/>
</dbReference>
<accession>A0A963YQT4</accession>
<dbReference type="InterPro" id="IPR013589">
    <property type="entry name" value="Bac_transglu_N"/>
</dbReference>
<sequence>MPRVRIVHTTEYIYRRPVKLTEHRLMMRPRDSHDLRLMEATLGIIPPGASTRWAHDVFNNSVCLLDWAHGSTSKLRIVSRLDLQHYPVATELPLDPAAEIYPFRYAGNEYPDLSRLIEPHYPDPDRRVEAWARRFLRPEGNTPTWELLIAMTKAIKAEFTYEGRDSKGTYGPLHTLAQKRGACRDFAVLMMEAARSLGFAARFVSGYLYDEALVDSVDPMVGGGATHAWCSIYLPGAGWVEFDPTNGLVAGRNLIRVCSAREPYQATPLSGGYIGEPEDFVSMTVNVEVTVGEPKPEAEKRPVPPPAAPVEREAAVSTCLADAPIAAGTEASADRRDADERSFASLDLTTP</sequence>
<proteinExistence type="predicted"/>
<feature type="compositionally biased region" description="Basic and acidic residues" evidence="1">
    <location>
        <begin position="332"/>
        <end position="342"/>
    </location>
</feature>
<dbReference type="InterPro" id="IPR002931">
    <property type="entry name" value="Transglutaminase-like"/>
</dbReference>
<organism evidence="3 4">
    <name type="scientific">Acidisoma silvae</name>
    <dbReference type="NCBI Taxonomy" id="2802396"/>
    <lineage>
        <taxon>Bacteria</taxon>
        <taxon>Pseudomonadati</taxon>
        <taxon>Pseudomonadota</taxon>
        <taxon>Alphaproteobacteria</taxon>
        <taxon>Acetobacterales</taxon>
        <taxon>Acidocellaceae</taxon>
        <taxon>Acidisoma</taxon>
    </lineage>
</organism>
<feature type="region of interest" description="Disordered" evidence="1">
    <location>
        <begin position="293"/>
        <end position="314"/>
    </location>
</feature>
<dbReference type="Proteomes" id="UP000708298">
    <property type="component" value="Unassembled WGS sequence"/>
</dbReference>
<reference evidence="3" key="1">
    <citation type="journal article" date="2021" name="Microorganisms">
        <title>Acidisoma silvae sp. nov. and Acidisomacellulosilytica sp. nov., Two Acidophilic Bacteria Isolated from Decaying Wood, Hydrolyzing Cellulose and Producing Poly-3-hydroxybutyrate.</title>
        <authorList>
            <person name="Mieszkin S."/>
            <person name="Pouder E."/>
            <person name="Uroz S."/>
            <person name="Simon-Colin C."/>
            <person name="Alain K."/>
        </authorList>
    </citation>
    <scope>NUCLEOTIDE SEQUENCE</scope>
    <source>
        <strain evidence="3">HW T2.11</strain>
    </source>
</reference>
<evidence type="ECO:0000256" key="1">
    <source>
        <dbReference type="SAM" id="MobiDB-lite"/>
    </source>
</evidence>
<dbReference type="Gene3D" id="3.10.620.30">
    <property type="match status" value="1"/>
</dbReference>
<dbReference type="PANTHER" id="PTHR33490:SF1">
    <property type="entry name" value="SLL1233 PROTEIN"/>
    <property type="match status" value="1"/>
</dbReference>
<dbReference type="PANTHER" id="PTHR33490">
    <property type="entry name" value="BLR5614 PROTEIN-RELATED"/>
    <property type="match status" value="1"/>
</dbReference>
<evidence type="ECO:0000259" key="2">
    <source>
        <dbReference type="SMART" id="SM00460"/>
    </source>
</evidence>
<name>A0A963YQT4_9PROT</name>
<evidence type="ECO:0000313" key="4">
    <source>
        <dbReference type="Proteomes" id="UP000708298"/>
    </source>
</evidence>
<dbReference type="SUPFAM" id="SSF54001">
    <property type="entry name" value="Cysteine proteinases"/>
    <property type="match status" value="1"/>
</dbReference>
<evidence type="ECO:0000313" key="3">
    <source>
        <dbReference type="EMBL" id="MCB8875106.1"/>
    </source>
</evidence>
<dbReference type="AlphaFoldDB" id="A0A963YQT4"/>
<keyword evidence="4" id="KW-1185">Reference proteome</keyword>
<dbReference type="SMART" id="SM00460">
    <property type="entry name" value="TGc"/>
    <property type="match status" value="1"/>
</dbReference>
<comment type="caution">
    <text evidence="3">The sequence shown here is derived from an EMBL/GenBank/DDBJ whole genome shotgun (WGS) entry which is preliminary data.</text>
</comment>
<dbReference type="RefSeq" id="WP_227320782.1">
    <property type="nucleotide sequence ID" value="NZ_JAESVB010000003.1"/>
</dbReference>
<protein>
    <submittedName>
        <fullName evidence="3">Transglutaminase family protein</fullName>
    </submittedName>
</protein>
<dbReference type="Pfam" id="PF01841">
    <property type="entry name" value="Transglut_core"/>
    <property type="match status" value="1"/>
</dbReference>
<dbReference type="InterPro" id="IPR038765">
    <property type="entry name" value="Papain-like_cys_pep_sf"/>
</dbReference>
<feature type="domain" description="Transglutaminase-like" evidence="2">
    <location>
        <begin position="175"/>
        <end position="246"/>
    </location>
</feature>
<reference evidence="3" key="2">
    <citation type="submission" date="2021-01" db="EMBL/GenBank/DDBJ databases">
        <authorList>
            <person name="Mieszkin S."/>
            <person name="Pouder E."/>
            <person name="Alain K."/>
        </authorList>
    </citation>
    <scope>NUCLEOTIDE SEQUENCE</scope>
    <source>
        <strain evidence="3">HW T2.11</strain>
    </source>
</reference>